<keyword evidence="3" id="KW-1185">Reference proteome</keyword>
<feature type="compositionally biased region" description="Basic and acidic residues" evidence="1">
    <location>
        <begin position="1"/>
        <end position="16"/>
    </location>
</feature>
<evidence type="ECO:0000313" key="4">
    <source>
        <dbReference type="WBParaSite" id="TMUE_1000003836.1"/>
    </source>
</evidence>
<name>A0A5S6Q938_TRIMR</name>
<dbReference type="WBParaSite" id="TMUE_1000003836.1">
    <property type="protein sequence ID" value="TMUE_1000003836.1"/>
    <property type="gene ID" value="WBGene00293968"/>
</dbReference>
<dbReference type="GO" id="GO:0005739">
    <property type="term" value="C:mitochondrion"/>
    <property type="evidence" value="ECO:0007669"/>
    <property type="project" value="GOC"/>
</dbReference>
<proteinExistence type="predicted"/>
<evidence type="ECO:0000256" key="2">
    <source>
        <dbReference type="SAM" id="Phobius"/>
    </source>
</evidence>
<feature type="region of interest" description="Disordered" evidence="1">
    <location>
        <begin position="1"/>
        <end position="75"/>
    </location>
</feature>
<evidence type="ECO:0000313" key="3">
    <source>
        <dbReference type="Proteomes" id="UP000046395"/>
    </source>
</evidence>
<dbReference type="GO" id="GO:0006120">
    <property type="term" value="P:mitochondrial electron transport, NADH to ubiquinone"/>
    <property type="evidence" value="ECO:0007669"/>
    <property type="project" value="InterPro"/>
</dbReference>
<accession>A0A5S6Q938</accession>
<feature type="transmembrane region" description="Helical" evidence="2">
    <location>
        <begin position="159"/>
        <end position="178"/>
    </location>
</feature>
<dbReference type="Pfam" id="PF09782">
    <property type="entry name" value="NDUF_B6"/>
    <property type="match status" value="1"/>
</dbReference>
<protein>
    <submittedName>
        <fullName evidence="4">NADH dehydrogenase [ubiquinone] 1 beta subcomplex subunit 6</fullName>
    </submittedName>
</protein>
<dbReference type="Proteomes" id="UP000046395">
    <property type="component" value="Unassembled WGS sequence"/>
</dbReference>
<keyword evidence="2" id="KW-0812">Transmembrane</keyword>
<dbReference type="InterPro" id="IPR019174">
    <property type="entry name" value="NADH_DH_b-subcmplx_su6"/>
</dbReference>
<organism evidence="3 4">
    <name type="scientific">Trichuris muris</name>
    <name type="common">Mouse whipworm</name>
    <dbReference type="NCBI Taxonomy" id="70415"/>
    <lineage>
        <taxon>Eukaryota</taxon>
        <taxon>Metazoa</taxon>
        <taxon>Ecdysozoa</taxon>
        <taxon>Nematoda</taxon>
        <taxon>Enoplea</taxon>
        <taxon>Dorylaimia</taxon>
        <taxon>Trichinellida</taxon>
        <taxon>Trichuridae</taxon>
        <taxon>Trichuris</taxon>
    </lineage>
</organism>
<evidence type="ECO:0000256" key="1">
    <source>
        <dbReference type="SAM" id="MobiDB-lite"/>
    </source>
</evidence>
<dbReference type="STRING" id="70415.A0A5S6Q938"/>
<dbReference type="AlphaFoldDB" id="A0A5S6Q938"/>
<sequence>MGSDGGSKKIGGEEFVKTPADTPTAGKPTKELSSSSHHGPVKTFGPFSMATTEAPNPFFYRPPADPKDTPSHFPQNPMNLELHMRSERQRLVGMTPEEEEWRKKWVLDQKLHPDEPVYVEGAVNHLNPIRRLYRYPWDCIEQKILIPSMGLRWGHYTRAVVPKLMLGIFGTWCIYYYYKYNRPTWIDRVRSEHYLPRSYIRDEARIEEKYPGLMDKAFPVPKDPKDFYDLNFYRRTTHLDIGPPARPW</sequence>
<dbReference type="PANTHER" id="PTHR21106">
    <property type="entry name" value="NADH DEHYDROGENASE [UBIQUINONE] 1 BETA SUBCOMPLEX SUBUNIT 6"/>
    <property type="match status" value="1"/>
</dbReference>
<keyword evidence="2" id="KW-1133">Transmembrane helix</keyword>
<reference evidence="4" key="1">
    <citation type="submission" date="2019-12" db="UniProtKB">
        <authorList>
            <consortium name="WormBaseParasite"/>
        </authorList>
    </citation>
    <scope>IDENTIFICATION</scope>
</reference>
<keyword evidence="2" id="KW-0472">Membrane</keyword>
<dbReference type="PANTHER" id="PTHR21106:SF2">
    <property type="entry name" value="NADH DEHYDROGENASE [UBIQUINONE] 1 BETA SUBCOMPLEX SUBUNIT 6"/>
    <property type="match status" value="1"/>
</dbReference>